<keyword evidence="2" id="KW-0813">Transport</keyword>
<dbReference type="Proteomes" id="UP000275836">
    <property type="component" value="Unassembled WGS sequence"/>
</dbReference>
<feature type="transmembrane region" description="Helical" evidence="7">
    <location>
        <begin position="367"/>
        <end position="392"/>
    </location>
</feature>
<feature type="transmembrane region" description="Helical" evidence="7">
    <location>
        <begin position="306"/>
        <end position="328"/>
    </location>
</feature>
<evidence type="ECO:0000313" key="10">
    <source>
        <dbReference type="Proteomes" id="UP000275836"/>
    </source>
</evidence>
<evidence type="ECO:0000256" key="2">
    <source>
        <dbReference type="ARBA" id="ARBA00022448"/>
    </source>
</evidence>
<sequence>MVLKLFRNRPFSLLTVSFLSSSIANWIYKLALPIIILDKTGSAFHAAGIFGFSFIPWVLFSIFGGVVADTYTKSRVLFLGNIVSAIGAILLIVGTQMQPINIYVIYGIVFLISSADPLIHPSFQSLIPEIINKRELVAANSIIQTIENTLSVVGPLVGGGVVTILGGYNTLWFSGIFFLIAGFMTLMIHSHHEKKVFSFKKIWQDTVVGLKYVFNQKVILSGAMMFFFANLGTNMFEANYMYFMTKDLKFSVVDTTITMAMSGVGALLGGPVGSKIIPNFKSGKILSFSTVGAGLLILLLNTTTNFILLGLILGCISFFGTINVVTYFTLRQQTVPISLLGRVVAVTRMMSFASIPIGAFIGGKMLAAGLGMATVILAAGIIRTLTGIFAAFSQLGKE</sequence>
<dbReference type="GO" id="GO:0022857">
    <property type="term" value="F:transmembrane transporter activity"/>
    <property type="evidence" value="ECO:0007669"/>
    <property type="project" value="InterPro"/>
</dbReference>
<evidence type="ECO:0000256" key="4">
    <source>
        <dbReference type="ARBA" id="ARBA00022692"/>
    </source>
</evidence>
<dbReference type="AlphaFoldDB" id="A0A3P2RMG2"/>
<feature type="domain" description="Major facilitator superfamily (MFS) profile" evidence="8">
    <location>
        <begin position="10"/>
        <end position="398"/>
    </location>
</feature>
<feature type="transmembrane region" description="Helical" evidence="7">
    <location>
        <begin position="209"/>
        <end position="228"/>
    </location>
</feature>
<dbReference type="Pfam" id="PF07690">
    <property type="entry name" value="MFS_1"/>
    <property type="match status" value="1"/>
</dbReference>
<comment type="subcellular location">
    <subcellularLocation>
        <location evidence="1">Cell membrane</location>
        <topology evidence="1">Multi-pass membrane protein</topology>
    </subcellularLocation>
</comment>
<feature type="transmembrane region" description="Helical" evidence="7">
    <location>
        <begin position="76"/>
        <end position="94"/>
    </location>
</feature>
<evidence type="ECO:0000313" key="9">
    <source>
        <dbReference type="EMBL" id="RRG18892.1"/>
    </source>
</evidence>
<evidence type="ECO:0000256" key="7">
    <source>
        <dbReference type="SAM" id="Phobius"/>
    </source>
</evidence>
<proteinExistence type="predicted"/>
<accession>A0A3P2RMG2</accession>
<dbReference type="SUPFAM" id="SSF103473">
    <property type="entry name" value="MFS general substrate transporter"/>
    <property type="match status" value="1"/>
</dbReference>
<keyword evidence="6 7" id="KW-0472">Membrane</keyword>
<feature type="transmembrane region" description="Helical" evidence="7">
    <location>
        <begin position="171"/>
        <end position="188"/>
    </location>
</feature>
<dbReference type="InterPro" id="IPR020846">
    <property type="entry name" value="MFS_dom"/>
</dbReference>
<feature type="transmembrane region" description="Helical" evidence="7">
    <location>
        <begin position="340"/>
        <end position="361"/>
    </location>
</feature>
<dbReference type="Gene3D" id="1.20.1250.20">
    <property type="entry name" value="MFS general substrate transporter like domains"/>
    <property type="match status" value="1"/>
</dbReference>
<dbReference type="CDD" id="cd06173">
    <property type="entry name" value="MFS_MefA_like"/>
    <property type="match status" value="1"/>
</dbReference>
<dbReference type="PANTHER" id="PTHR23513">
    <property type="entry name" value="INTEGRAL MEMBRANE EFFLUX PROTEIN-RELATED"/>
    <property type="match status" value="1"/>
</dbReference>
<keyword evidence="4 7" id="KW-0812">Transmembrane</keyword>
<keyword evidence="3" id="KW-1003">Cell membrane</keyword>
<evidence type="ECO:0000256" key="6">
    <source>
        <dbReference type="ARBA" id="ARBA00023136"/>
    </source>
</evidence>
<comment type="caution">
    <text evidence="9">The sequence shown here is derived from an EMBL/GenBank/DDBJ whole genome shotgun (WGS) entry which is preliminary data.</text>
</comment>
<dbReference type="EMBL" id="RHGY01000001">
    <property type="protein sequence ID" value="RRG18892.1"/>
    <property type="molecule type" value="Genomic_DNA"/>
</dbReference>
<dbReference type="PANTHER" id="PTHR23513:SF6">
    <property type="entry name" value="MAJOR FACILITATOR SUPERFAMILY ASSOCIATED DOMAIN-CONTAINING PROTEIN"/>
    <property type="match status" value="1"/>
</dbReference>
<keyword evidence="5 7" id="KW-1133">Transmembrane helix</keyword>
<feature type="transmembrane region" description="Helical" evidence="7">
    <location>
        <begin position="248"/>
        <end position="270"/>
    </location>
</feature>
<dbReference type="InterPro" id="IPR011701">
    <property type="entry name" value="MFS"/>
</dbReference>
<feature type="transmembrane region" description="Helical" evidence="7">
    <location>
        <begin position="43"/>
        <end position="64"/>
    </location>
</feature>
<protein>
    <submittedName>
        <fullName evidence="9">MFS transporter</fullName>
    </submittedName>
</protein>
<organism evidence="9 10">
    <name type="scientific">Weissella viridescens</name>
    <name type="common">Lactobacillus viridescens</name>
    <dbReference type="NCBI Taxonomy" id="1629"/>
    <lineage>
        <taxon>Bacteria</taxon>
        <taxon>Bacillati</taxon>
        <taxon>Bacillota</taxon>
        <taxon>Bacilli</taxon>
        <taxon>Lactobacillales</taxon>
        <taxon>Lactobacillaceae</taxon>
        <taxon>Weissella</taxon>
    </lineage>
</organism>
<dbReference type="PROSITE" id="PS50850">
    <property type="entry name" value="MFS"/>
    <property type="match status" value="1"/>
</dbReference>
<dbReference type="OrthoDB" id="212436at2"/>
<name>A0A3P2RMG2_WEIVI</name>
<gene>
    <name evidence="9" type="ORF">D3P96_01790</name>
</gene>
<evidence type="ECO:0000256" key="5">
    <source>
        <dbReference type="ARBA" id="ARBA00022989"/>
    </source>
</evidence>
<evidence type="ECO:0000256" key="1">
    <source>
        <dbReference type="ARBA" id="ARBA00004651"/>
    </source>
</evidence>
<evidence type="ECO:0000259" key="8">
    <source>
        <dbReference type="PROSITE" id="PS50850"/>
    </source>
</evidence>
<feature type="transmembrane region" description="Helical" evidence="7">
    <location>
        <begin position="12"/>
        <end position="37"/>
    </location>
</feature>
<dbReference type="GO" id="GO:0005886">
    <property type="term" value="C:plasma membrane"/>
    <property type="evidence" value="ECO:0007669"/>
    <property type="project" value="UniProtKB-SubCell"/>
</dbReference>
<dbReference type="InterPro" id="IPR036259">
    <property type="entry name" value="MFS_trans_sf"/>
</dbReference>
<dbReference type="RefSeq" id="WP_124942679.1">
    <property type="nucleotide sequence ID" value="NZ_RHGY01000001.1"/>
</dbReference>
<reference evidence="9 10" key="1">
    <citation type="submission" date="2018-10" db="EMBL/GenBank/DDBJ databases">
        <title>Draft genome sequence of Weissella viridescens UCO-SMC3.</title>
        <authorList>
            <person name="Garcia-Cancino A."/>
            <person name="Espinoza-Monje M."/>
            <person name="Albarracin L."/>
            <person name="Garcia-Castillo V."/>
            <person name="Campos-Martin J."/>
            <person name="Nakano Y."/>
            <person name="Guitierrez-Zamorano C."/>
            <person name="Ikeda-Ohtsubo W."/>
            <person name="Morita H."/>
            <person name="Kitazawa H."/>
            <person name="Villena J."/>
        </authorList>
    </citation>
    <scope>NUCLEOTIDE SEQUENCE [LARGE SCALE GENOMIC DNA]</scope>
    <source>
        <strain evidence="9 10">UCO-SMC3</strain>
    </source>
</reference>
<feature type="transmembrane region" description="Helical" evidence="7">
    <location>
        <begin position="100"/>
        <end position="120"/>
    </location>
</feature>
<feature type="transmembrane region" description="Helical" evidence="7">
    <location>
        <begin position="282"/>
        <end position="300"/>
    </location>
</feature>
<evidence type="ECO:0000256" key="3">
    <source>
        <dbReference type="ARBA" id="ARBA00022475"/>
    </source>
</evidence>